<reference evidence="2" key="1">
    <citation type="submission" date="2016-01" db="EMBL/GenBank/DDBJ databases">
        <authorList>
            <person name="Mitreva M."/>
            <person name="Pepin K.H."/>
            <person name="Mihindukulasuriya K.A."/>
            <person name="Fulton R."/>
            <person name="Fronick C."/>
            <person name="O'Laughlin M."/>
            <person name="Miner T."/>
            <person name="Herter B."/>
            <person name="Rosa B.A."/>
            <person name="Cordes M."/>
            <person name="Tomlinson C."/>
            <person name="Wollam A."/>
            <person name="Palsikar V.B."/>
            <person name="Mardis E.R."/>
            <person name="Wilson R.K."/>
        </authorList>
    </citation>
    <scope>NUCLEOTIDE SEQUENCE [LARGE SCALE GENOMIC DNA]</scope>
    <source>
        <strain evidence="2">GED7749B</strain>
    </source>
</reference>
<organism evidence="1 2">
    <name type="scientific">Heyndrickxia coagulans</name>
    <name type="common">Weizmannia coagulans</name>
    <dbReference type="NCBI Taxonomy" id="1398"/>
    <lineage>
        <taxon>Bacteria</taxon>
        <taxon>Bacillati</taxon>
        <taxon>Bacillota</taxon>
        <taxon>Bacilli</taxon>
        <taxon>Bacillales</taxon>
        <taxon>Bacillaceae</taxon>
        <taxon>Heyndrickxia</taxon>
    </lineage>
</organism>
<gene>
    <name evidence="1" type="ORF">HMPREF3213_01581</name>
</gene>
<proteinExistence type="predicted"/>
<accession>A0A133KTB7</accession>
<protein>
    <submittedName>
        <fullName evidence="1">Uncharacterized protein</fullName>
    </submittedName>
</protein>
<evidence type="ECO:0000313" key="1">
    <source>
        <dbReference type="EMBL" id="KWZ82821.1"/>
    </source>
</evidence>
<name>A0A133KTB7_HEYCO</name>
<sequence>MNFSIDLPLSSFILACFQKRCATYDWVFEGPGKGYKQSRRLMKHGRKRTIDGNLE</sequence>
<dbReference type="AlphaFoldDB" id="A0A133KTB7"/>
<dbReference type="EMBL" id="LRPN01000048">
    <property type="protein sequence ID" value="KWZ82821.1"/>
    <property type="molecule type" value="Genomic_DNA"/>
</dbReference>
<comment type="caution">
    <text evidence="1">The sequence shown here is derived from an EMBL/GenBank/DDBJ whole genome shotgun (WGS) entry which is preliminary data.</text>
</comment>
<evidence type="ECO:0000313" key="2">
    <source>
        <dbReference type="Proteomes" id="UP000070376"/>
    </source>
</evidence>
<dbReference type="Proteomes" id="UP000070376">
    <property type="component" value="Unassembled WGS sequence"/>
</dbReference>